<keyword evidence="2" id="KW-1185">Reference proteome</keyword>
<name>A0AAN8YXD2_9MAGN</name>
<evidence type="ECO:0000313" key="2">
    <source>
        <dbReference type="Proteomes" id="UP001370490"/>
    </source>
</evidence>
<gene>
    <name evidence="1" type="ORF">RJ641_019243</name>
</gene>
<dbReference type="Proteomes" id="UP001370490">
    <property type="component" value="Unassembled WGS sequence"/>
</dbReference>
<evidence type="ECO:0000313" key="1">
    <source>
        <dbReference type="EMBL" id="KAK6916382.1"/>
    </source>
</evidence>
<sequence length="152" mass="17411">MQPHGPAMWPSNMRSPTRRKRCLMESDLITKKGLSSISFGVSYDKTLSRIEKCVRNISLFIDSSVGVAYYTKVGTNEIHVNANHIGNYTVNVLYHEMTLVYGHAPQGLIEEYDFVAELNAKLRDDYSNDCFVDLIGETIDQLWTYYKTMYGH</sequence>
<dbReference type="AlphaFoldDB" id="A0AAN8YXD2"/>
<organism evidence="1 2">
    <name type="scientific">Dillenia turbinata</name>
    <dbReference type="NCBI Taxonomy" id="194707"/>
    <lineage>
        <taxon>Eukaryota</taxon>
        <taxon>Viridiplantae</taxon>
        <taxon>Streptophyta</taxon>
        <taxon>Embryophyta</taxon>
        <taxon>Tracheophyta</taxon>
        <taxon>Spermatophyta</taxon>
        <taxon>Magnoliopsida</taxon>
        <taxon>eudicotyledons</taxon>
        <taxon>Gunneridae</taxon>
        <taxon>Pentapetalae</taxon>
        <taxon>Dilleniales</taxon>
        <taxon>Dilleniaceae</taxon>
        <taxon>Dillenia</taxon>
    </lineage>
</organism>
<reference evidence="1 2" key="1">
    <citation type="submission" date="2023-12" db="EMBL/GenBank/DDBJ databases">
        <title>A high-quality genome assembly for Dillenia turbinata (Dilleniales).</title>
        <authorList>
            <person name="Chanderbali A."/>
        </authorList>
    </citation>
    <scope>NUCLEOTIDE SEQUENCE [LARGE SCALE GENOMIC DNA]</scope>
    <source>
        <strain evidence="1">LSX21</strain>
        <tissue evidence="1">Leaf</tissue>
    </source>
</reference>
<protein>
    <submittedName>
        <fullName evidence="1">Basic secretory protein</fullName>
    </submittedName>
</protein>
<dbReference type="InterPro" id="IPR007541">
    <property type="entry name" value="Uncharacterised_BSP"/>
</dbReference>
<dbReference type="EMBL" id="JBAMMX010000024">
    <property type="protein sequence ID" value="KAK6916382.1"/>
    <property type="molecule type" value="Genomic_DNA"/>
</dbReference>
<accession>A0AAN8YXD2</accession>
<proteinExistence type="predicted"/>
<dbReference type="PANTHER" id="PTHR33321">
    <property type="match status" value="1"/>
</dbReference>
<dbReference type="Pfam" id="PF04450">
    <property type="entry name" value="BSP"/>
    <property type="match status" value="2"/>
</dbReference>
<dbReference type="PANTHER" id="PTHR33321:SF12">
    <property type="entry name" value="PLANT BASIC SECRETORY PROTEIN (BSP) FAMILY PROTEIN"/>
    <property type="match status" value="1"/>
</dbReference>
<comment type="caution">
    <text evidence="1">The sequence shown here is derived from an EMBL/GenBank/DDBJ whole genome shotgun (WGS) entry which is preliminary data.</text>
</comment>